<proteinExistence type="predicted"/>
<reference evidence="1" key="1">
    <citation type="submission" date="2020-05" db="EMBL/GenBank/DDBJ databases">
        <authorList>
            <person name="Chiriac C."/>
            <person name="Salcher M."/>
            <person name="Ghai R."/>
            <person name="Kavagutti S V."/>
        </authorList>
    </citation>
    <scope>NUCLEOTIDE SEQUENCE</scope>
</reference>
<sequence length="112" mass="13064">MIEEEFHPFKALDFIRDNSKRLGQLKGSVYANTELRKVKKARLMLLANDCKTQSEKEAYAYANKEYEEHIRNTEELIAEYETLRVLYVAAEAKIEVWRSLESSARMEGKSTV</sequence>
<name>A0A6J7X4Y4_9CAUD</name>
<evidence type="ECO:0000313" key="1">
    <source>
        <dbReference type="EMBL" id="CAB5225608.1"/>
    </source>
</evidence>
<organism evidence="1">
    <name type="scientific">uncultured Caudovirales phage</name>
    <dbReference type="NCBI Taxonomy" id="2100421"/>
    <lineage>
        <taxon>Viruses</taxon>
        <taxon>Duplodnaviria</taxon>
        <taxon>Heunggongvirae</taxon>
        <taxon>Uroviricota</taxon>
        <taxon>Caudoviricetes</taxon>
        <taxon>Peduoviridae</taxon>
        <taxon>Maltschvirus</taxon>
        <taxon>Maltschvirus maltsch</taxon>
    </lineage>
</organism>
<gene>
    <name evidence="1" type="ORF">UFOVP746_40</name>
</gene>
<accession>A0A6J7X4Y4</accession>
<protein>
    <submittedName>
        <fullName evidence="1">Uncharacterized protein</fullName>
    </submittedName>
</protein>
<dbReference type="EMBL" id="LR798342">
    <property type="protein sequence ID" value="CAB5225608.1"/>
    <property type="molecule type" value="Genomic_DNA"/>
</dbReference>